<comment type="catalytic activity">
    <reaction evidence="6">
        <text>a 2'-deoxyadenosine in DNA + S-adenosyl-L-methionine = an N(6)-methyl-2'-deoxyadenosine in DNA + S-adenosyl-L-homocysteine + H(+)</text>
        <dbReference type="Rhea" id="RHEA:15197"/>
        <dbReference type="Rhea" id="RHEA-COMP:12418"/>
        <dbReference type="Rhea" id="RHEA-COMP:12419"/>
        <dbReference type="ChEBI" id="CHEBI:15378"/>
        <dbReference type="ChEBI" id="CHEBI:57856"/>
        <dbReference type="ChEBI" id="CHEBI:59789"/>
        <dbReference type="ChEBI" id="CHEBI:90615"/>
        <dbReference type="ChEBI" id="CHEBI:90616"/>
        <dbReference type="EC" id="2.1.1.72"/>
    </reaction>
</comment>
<dbReference type="EMBL" id="JALKCG010000001">
    <property type="protein sequence ID" value="MCK0206847.1"/>
    <property type="molecule type" value="Genomic_DNA"/>
</dbReference>
<dbReference type="PANTHER" id="PTHR33841:SF1">
    <property type="entry name" value="DNA METHYLTRANSFERASE A"/>
    <property type="match status" value="1"/>
</dbReference>
<evidence type="ECO:0000256" key="7">
    <source>
        <dbReference type="SAM" id="MobiDB-lite"/>
    </source>
</evidence>
<dbReference type="PROSITE" id="PS00092">
    <property type="entry name" value="N6_MTASE"/>
    <property type="match status" value="1"/>
</dbReference>
<dbReference type="PANTHER" id="PTHR33841">
    <property type="entry name" value="DNA METHYLTRANSFERASE YEEA-RELATED"/>
    <property type="match status" value="1"/>
</dbReference>
<reference evidence="11" key="2">
    <citation type="submission" date="2023-07" db="EMBL/GenBank/DDBJ databases">
        <title>Ancylobacter moscoviensis sp. nov., facultatively methylotrophic bacteria from activated sludge and the reclassification of Starkeya novella (Starkey 1934) Kelly et al. 2000 as Ancylobacter novellus comb. nov., Starkeya koreensis Im et al. 2006 as Ancylobacter koreensis comb.nov., Angulomicrobium tetraedrale Vasil'eva et al. 1986 as Ancylobacter tetraedralis comb. nov., Angulomicrobium amanitiforme Fritz et al. 2004 as Ancylobacter amanitiformis comb. nov. and Methylorhabdus multivorans Doronina et al. 1996 as Ancylobacter multivorans comb. nov. and emended description of the genus Ancylobacter.</title>
        <authorList>
            <person name="Doronina N."/>
            <person name="Chemodurova A."/>
            <person name="Grouzdev D."/>
            <person name="Koziaeva V."/>
            <person name="Shi W."/>
            <person name="Wu L."/>
            <person name="Kaparullina E."/>
        </authorList>
    </citation>
    <scope>NUCLEOTIDE SEQUENCE [LARGE SCALE GENOMIC DNA]</scope>
    <source>
        <strain evidence="11">Jip08</strain>
    </source>
</reference>
<keyword evidence="11" id="KW-1185">Reference proteome</keyword>
<dbReference type="PRINTS" id="PR00507">
    <property type="entry name" value="N12N6MTFRASE"/>
</dbReference>
<evidence type="ECO:0000256" key="1">
    <source>
        <dbReference type="ARBA" id="ARBA00006594"/>
    </source>
</evidence>
<organism evidence="10 11">
    <name type="scientific">Ancylobacter koreensis</name>
    <dbReference type="NCBI Taxonomy" id="266121"/>
    <lineage>
        <taxon>Bacteria</taxon>
        <taxon>Pseudomonadati</taxon>
        <taxon>Pseudomonadota</taxon>
        <taxon>Alphaproteobacteria</taxon>
        <taxon>Hyphomicrobiales</taxon>
        <taxon>Xanthobacteraceae</taxon>
        <taxon>Ancylobacter</taxon>
    </lineage>
</organism>
<evidence type="ECO:0000259" key="8">
    <source>
        <dbReference type="Pfam" id="PF02384"/>
    </source>
</evidence>
<evidence type="ECO:0000256" key="5">
    <source>
        <dbReference type="ARBA" id="ARBA00022747"/>
    </source>
</evidence>
<keyword evidence="5" id="KW-0680">Restriction system</keyword>
<dbReference type="GO" id="GO:0032259">
    <property type="term" value="P:methylation"/>
    <property type="evidence" value="ECO:0007669"/>
    <property type="project" value="UniProtKB-KW"/>
</dbReference>
<reference evidence="10 11" key="1">
    <citation type="submission" date="2022-04" db="EMBL/GenBank/DDBJ databases">
        <authorList>
            <person name="Grouzdev D.S."/>
            <person name="Pantiukh K.S."/>
            <person name="Krutkina M.S."/>
        </authorList>
    </citation>
    <scope>NUCLEOTIDE SEQUENCE [LARGE SCALE GENOMIC DNA]</scope>
    <source>
        <strain evidence="10 11">Jip08</strain>
    </source>
</reference>
<feature type="domain" description="DNA methylase adenine-specific" evidence="8">
    <location>
        <begin position="310"/>
        <end position="497"/>
    </location>
</feature>
<dbReference type="InterPro" id="IPR050953">
    <property type="entry name" value="N4_N6_ade-DNA_methylase"/>
</dbReference>
<dbReference type="Proteomes" id="UP001202867">
    <property type="component" value="Unassembled WGS sequence"/>
</dbReference>
<dbReference type="Gene3D" id="3.40.50.150">
    <property type="entry name" value="Vaccinia Virus protein VP39"/>
    <property type="match status" value="1"/>
</dbReference>
<dbReference type="EC" id="2.1.1.72" evidence="2"/>
<keyword evidence="3 10" id="KW-0489">Methyltransferase</keyword>
<dbReference type="SUPFAM" id="SSF53335">
    <property type="entry name" value="S-adenosyl-L-methionine-dependent methyltransferases"/>
    <property type="match status" value="1"/>
</dbReference>
<evidence type="ECO:0000256" key="3">
    <source>
        <dbReference type="ARBA" id="ARBA00022603"/>
    </source>
</evidence>
<dbReference type="GO" id="GO:0008168">
    <property type="term" value="F:methyltransferase activity"/>
    <property type="evidence" value="ECO:0007669"/>
    <property type="project" value="UniProtKB-KW"/>
</dbReference>
<evidence type="ECO:0000313" key="11">
    <source>
        <dbReference type="Proteomes" id="UP001202867"/>
    </source>
</evidence>
<dbReference type="InterPro" id="IPR029063">
    <property type="entry name" value="SAM-dependent_MTases_sf"/>
</dbReference>
<feature type="region of interest" description="Disordered" evidence="7">
    <location>
        <begin position="957"/>
        <end position="981"/>
    </location>
</feature>
<evidence type="ECO:0000313" key="10">
    <source>
        <dbReference type="EMBL" id="MCK0206847.1"/>
    </source>
</evidence>
<dbReference type="InterPro" id="IPR003356">
    <property type="entry name" value="DNA_methylase_A-5"/>
</dbReference>
<accession>A0ABT0DHU8</accession>
<evidence type="ECO:0000256" key="4">
    <source>
        <dbReference type="ARBA" id="ARBA00022679"/>
    </source>
</evidence>
<protein>
    <recommendedName>
        <fullName evidence="2">site-specific DNA-methyltransferase (adenine-specific)</fullName>
        <ecNumber evidence="2">2.1.1.72</ecNumber>
    </recommendedName>
</protein>
<dbReference type="InterPro" id="IPR041635">
    <property type="entry name" value="Type_ISP_LLaBIII_C"/>
</dbReference>
<sequence>MAAIFDDVVSAFGKRTAAKLSNVAITGAPEDQLRGPLEIFIGELALLVGHAKDSVELVGETTLAEDRTRPDYAVSINNALVGFVEVKAPGKGANPRLFKDKHDKAQWERLKSLPNLLYTDGNSFALWRDGERVGDVVRLIGDVESSGAALTSPPALLALVEDFLSWQPISPKNPKRLAEVSARLCRLLREEVTEQLAKGNAGLTDLANDWRKLLFPDASDESFADGYAQAVTFGLLIARARNIPLDKGIDQAANLLRQSNSLIGTALRLLTDDTANMKALETSLGTMTRVFDAVDWTKLTKGDADAWLYFYEHFLEVYDNTLRKRTGSYYTPPEVVTSMVRLVDEALRGPLFGRPDGLAAQDVTIADPAVGTGTFLLGVLRKIARSVGDDLGPGSVPGALESAASRMIGFELQFGPFAVAQLRLLAEYRELMDDAGAAGALPALRLFITDTLGNPFVEDEYIPAIMQPVAQSRRAANQIKKNEKITVVIGNPPYKEKAEGRGGWIEHGSNGRPAPLERWRPPAAWRVGAHAKHLKNLYVYFWRWASLKVFGAGWHAATGLADGDEEGIVCFITVAGFLNGPGFEKMRADLRASCSEIWIIDCSPEGHQPEVATRIFQGVQQPVCIVLAARRKGKDVAKPGRVRFRALPEGRREEKFKALTTLNLYDSEWANGPDEWRGPFLPEASGAWAEFPSLNRFFNFSGPGVMPGRTWVIAPDRSSLEARWRRLIEEVDLNKKEQLFHPQLRDGNVASRHIRKIVKEGIGAIQPNLEPIISVKSLDVNLVKFGFRSFDPQWIIADARLINDPRQKLWASNSQEQIYLTNLEAHSPTNGPAVTFSAHVPDQHHYKGSFGGRVFPLWADAVATQPNINPHVLANLADLYGHAVSPPDLMAYIAAVLAHPAFTARFAKDLKQPGLRVPVTADAGLFAKAVEIGREVISLHTYGDRFHDAAAGRPRQAPRLDKAHAPTIPVGGAIPGAPEPLPETMDYDPATRRLTVGKGHVDNVMPEVWNYEVSGKKVVWQWFSSRRRNRTKPVIGDRRPPSPLDSIQPDHWLGEYTTDLMNLLHVLGRLVLLEPRQAALLEEIMGQPLLGIADLGLAPDNGGDSSKEGDDGAT</sequence>
<evidence type="ECO:0000256" key="6">
    <source>
        <dbReference type="ARBA" id="ARBA00047942"/>
    </source>
</evidence>
<gene>
    <name evidence="10" type="ORF">MWN33_02245</name>
</gene>
<dbReference type="Pfam" id="PF02384">
    <property type="entry name" value="N6_Mtase"/>
    <property type="match status" value="1"/>
</dbReference>
<dbReference type="InterPro" id="IPR002052">
    <property type="entry name" value="DNA_methylase_N6_adenine_CS"/>
</dbReference>
<keyword evidence="4" id="KW-0808">Transferase</keyword>
<comment type="similarity">
    <text evidence="1">Belongs to the N(4)/N(6)-methyltransferase family.</text>
</comment>
<feature type="domain" description="Type ISP restriction-modification enzyme LLaBIII C-terminal specificity" evidence="9">
    <location>
        <begin position="697"/>
        <end position="1032"/>
    </location>
</feature>
<comment type="caution">
    <text evidence="10">The sequence shown here is derived from an EMBL/GenBank/DDBJ whole genome shotgun (WGS) entry which is preliminary data.</text>
</comment>
<evidence type="ECO:0000256" key="2">
    <source>
        <dbReference type="ARBA" id="ARBA00011900"/>
    </source>
</evidence>
<dbReference type="RefSeq" id="WP_247198472.1">
    <property type="nucleotide sequence ID" value="NZ_JALKCG010000001.1"/>
</dbReference>
<proteinExistence type="inferred from homology"/>
<evidence type="ECO:0000259" key="9">
    <source>
        <dbReference type="Pfam" id="PF18135"/>
    </source>
</evidence>
<name>A0ABT0DHU8_9HYPH</name>
<dbReference type="Pfam" id="PF18135">
    <property type="entry name" value="Type_ISP_C"/>
    <property type="match status" value="1"/>
</dbReference>